<feature type="transmembrane region" description="Helical" evidence="7">
    <location>
        <begin position="79"/>
        <end position="98"/>
    </location>
</feature>
<feature type="domain" description="Cardiolipin synthase N-terminal" evidence="8">
    <location>
        <begin position="58"/>
        <end position="100"/>
    </location>
</feature>
<proteinExistence type="predicted"/>
<protein>
    <submittedName>
        <fullName evidence="9">PLDc_N domain-containing protein</fullName>
    </submittedName>
</protein>
<keyword evidence="10" id="KW-1185">Reference proteome</keyword>
<comment type="caution">
    <text evidence="9">The sequence shown here is derived from an EMBL/GenBank/DDBJ whole genome shotgun (WGS) entry which is preliminary data.</text>
</comment>
<accession>A0A5S4V345</accession>
<dbReference type="Pfam" id="PF13396">
    <property type="entry name" value="PLDc_N"/>
    <property type="match status" value="1"/>
</dbReference>
<evidence type="ECO:0000256" key="3">
    <source>
        <dbReference type="ARBA" id="ARBA00022692"/>
    </source>
</evidence>
<evidence type="ECO:0000256" key="1">
    <source>
        <dbReference type="ARBA" id="ARBA00004651"/>
    </source>
</evidence>
<keyword evidence="2" id="KW-1003">Cell membrane</keyword>
<name>A0A5S4V345_9MICO</name>
<dbReference type="RefSeq" id="WP_148732891.1">
    <property type="nucleotide sequence ID" value="NZ_VSSB01000001.1"/>
</dbReference>
<keyword evidence="3 7" id="KW-0812">Transmembrane</keyword>
<reference evidence="9 10" key="1">
    <citation type="submission" date="2019-08" db="EMBL/GenBank/DDBJ databases">
        <authorList>
            <person name="Hu J."/>
        </authorList>
    </citation>
    <scope>NUCLEOTIDE SEQUENCE [LARGE SCALE GENOMIC DNA]</scope>
    <source>
        <strain evidence="9 10">NEAU-184</strain>
    </source>
</reference>
<feature type="transmembrane region" description="Helical" evidence="7">
    <location>
        <begin position="47"/>
        <end position="67"/>
    </location>
</feature>
<evidence type="ECO:0000313" key="10">
    <source>
        <dbReference type="Proteomes" id="UP000325243"/>
    </source>
</evidence>
<dbReference type="InterPro" id="IPR027379">
    <property type="entry name" value="CLS_N"/>
</dbReference>
<dbReference type="AlphaFoldDB" id="A0A5S4V345"/>
<organism evidence="9 10">
    <name type="scientific">Agromyces mariniharenae</name>
    <dbReference type="NCBI Taxonomy" id="2604423"/>
    <lineage>
        <taxon>Bacteria</taxon>
        <taxon>Bacillati</taxon>
        <taxon>Actinomycetota</taxon>
        <taxon>Actinomycetes</taxon>
        <taxon>Micrococcales</taxon>
        <taxon>Microbacteriaceae</taxon>
        <taxon>Agromyces</taxon>
    </lineage>
</organism>
<dbReference type="GO" id="GO:0005886">
    <property type="term" value="C:plasma membrane"/>
    <property type="evidence" value="ECO:0007669"/>
    <property type="project" value="UniProtKB-SubCell"/>
</dbReference>
<evidence type="ECO:0000256" key="7">
    <source>
        <dbReference type="SAM" id="Phobius"/>
    </source>
</evidence>
<sequence>MTDTDQQAPALGEKAGQLGEKAGQLGEKAGRKAKRTWKDLTPQERTGSLLTGLIQLTLAVIAWTDLARRPAKYVRGPKPLWALAITINFVGPISYFVFGRMPDRAAQRRKRRAKR</sequence>
<dbReference type="Proteomes" id="UP000325243">
    <property type="component" value="Unassembled WGS sequence"/>
</dbReference>
<comment type="subcellular location">
    <subcellularLocation>
        <location evidence="1">Cell membrane</location>
        <topology evidence="1">Multi-pass membrane protein</topology>
    </subcellularLocation>
</comment>
<evidence type="ECO:0000256" key="4">
    <source>
        <dbReference type="ARBA" id="ARBA00022989"/>
    </source>
</evidence>
<keyword evidence="4 7" id="KW-1133">Transmembrane helix</keyword>
<evidence type="ECO:0000256" key="6">
    <source>
        <dbReference type="SAM" id="MobiDB-lite"/>
    </source>
</evidence>
<evidence type="ECO:0000259" key="8">
    <source>
        <dbReference type="Pfam" id="PF13396"/>
    </source>
</evidence>
<feature type="region of interest" description="Disordered" evidence="6">
    <location>
        <begin position="1"/>
        <end position="41"/>
    </location>
</feature>
<gene>
    <name evidence="9" type="ORF">FYC51_07020</name>
</gene>
<keyword evidence="5 7" id="KW-0472">Membrane</keyword>
<evidence type="ECO:0000256" key="2">
    <source>
        <dbReference type="ARBA" id="ARBA00022475"/>
    </source>
</evidence>
<dbReference type="EMBL" id="VSSB01000001">
    <property type="protein sequence ID" value="TYL53422.1"/>
    <property type="molecule type" value="Genomic_DNA"/>
</dbReference>
<evidence type="ECO:0000256" key="5">
    <source>
        <dbReference type="ARBA" id="ARBA00023136"/>
    </source>
</evidence>
<evidence type="ECO:0000313" key="9">
    <source>
        <dbReference type="EMBL" id="TYL53422.1"/>
    </source>
</evidence>